<sequence>MATHGQRQLLRLTISYCPHSGSSAHVRDFFASGQLLSFASANADLEIKSSVRRGKHPYIQGEYRTGWDKTIGIKNLPEKTILKNIHLLNDSSGRKITKITKNVHTEKPSVQGVWTPALDLIGEQWEIRECGGKAGEAAAEAAGEAASA</sequence>
<evidence type="ECO:0000313" key="9">
    <source>
        <dbReference type="Proteomes" id="UP001165060"/>
    </source>
</evidence>
<dbReference type="Pfam" id="PF05047">
    <property type="entry name" value="L51_S25_CI-B8"/>
    <property type="match status" value="1"/>
</dbReference>
<dbReference type="Proteomes" id="UP001165060">
    <property type="component" value="Unassembled WGS sequence"/>
</dbReference>
<dbReference type="InterPro" id="IPR036249">
    <property type="entry name" value="Thioredoxin-like_sf"/>
</dbReference>
<dbReference type="InterPro" id="IPR007741">
    <property type="entry name" value="Ribosomal_mL43/mS25/NADH_DH"/>
</dbReference>
<name>A0ABQ6MFY2_9STRA</name>
<dbReference type="EMBL" id="BRYB01005524">
    <property type="protein sequence ID" value="GMI25550.1"/>
    <property type="molecule type" value="Genomic_DNA"/>
</dbReference>
<dbReference type="InterPro" id="IPR039927">
    <property type="entry name" value="Ribosomal_mL43"/>
</dbReference>
<evidence type="ECO:0000256" key="4">
    <source>
        <dbReference type="ARBA" id="ARBA00023128"/>
    </source>
</evidence>
<evidence type="ECO:0000256" key="6">
    <source>
        <dbReference type="ARBA" id="ARBA00035188"/>
    </source>
</evidence>
<keyword evidence="5" id="KW-0687">Ribonucleoprotein</keyword>
<dbReference type="PANTHER" id="PTHR21396">
    <property type="entry name" value="39S RIBOSOMAL PROTEIN L43"/>
    <property type="match status" value="1"/>
</dbReference>
<protein>
    <recommendedName>
        <fullName evidence="6">Large ribosomal subunit protein mL43</fullName>
    </recommendedName>
</protein>
<accession>A0ABQ6MFY2</accession>
<dbReference type="PANTHER" id="PTHR21396:SF2">
    <property type="entry name" value="LARGE RIBOSOMAL SUBUNIT PROTEIN ML43"/>
    <property type="match status" value="1"/>
</dbReference>
<evidence type="ECO:0000256" key="2">
    <source>
        <dbReference type="ARBA" id="ARBA00006073"/>
    </source>
</evidence>
<evidence type="ECO:0000256" key="5">
    <source>
        <dbReference type="ARBA" id="ARBA00023274"/>
    </source>
</evidence>
<evidence type="ECO:0000256" key="1">
    <source>
        <dbReference type="ARBA" id="ARBA00004173"/>
    </source>
</evidence>
<keyword evidence="4" id="KW-0496">Mitochondrion</keyword>
<dbReference type="SMART" id="SM00916">
    <property type="entry name" value="L51_S25_CI-B8"/>
    <property type="match status" value="1"/>
</dbReference>
<dbReference type="SUPFAM" id="SSF52833">
    <property type="entry name" value="Thioredoxin-like"/>
    <property type="match status" value="1"/>
</dbReference>
<comment type="caution">
    <text evidence="8">The sequence shown here is derived from an EMBL/GenBank/DDBJ whole genome shotgun (WGS) entry which is preliminary data.</text>
</comment>
<keyword evidence="3" id="KW-0689">Ribosomal protein</keyword>
<dbReference type="Gene3D" id="3.40.30.10">
    <property type="entry name" value="Glutaredoxin"/>
    <property type="match status" value="1"/>
</dbReference>
<evidence type="ECO:0000259" key="7">
    <source>
        <dbReference type="SMART" id="SM00916"/>
    </source>
</evidence>
<comment type="subcellular location">
    <subcellularLocation>
        <location evidence="1">Mitochondrion</location>
    </subcellularLocation>
</comment>
<feature type="domain" description="Ribosomal protein/NADH dehydrogenase" evidence="7">
    <location>
        <begin position="18"/>
        <end position="92"/>
    </location>
</feature>
<reference evidence="8 9" key="1">
    <citation type="journal article" date="2023" name="Commun. Biol.">
        <title>Genome analysis of Parmales, the sister group of diatoms, reveals the evolutionary specialization of diatoms from phago-mixotrophs to photoautotrophs.</title>
        <authorList>
            <person name="Ban H."/>
            <person name="Sato S."/>
            <person name="Yoshikawa S."/>
            <person name="Yamada K."/>
            <person name="Nakamura Y."/>
            <person name="Ichinomiya M."/>
            <person name="Sato N."/>
            <person name="Blanc-Mathieu R."/>
            <person name="Endo H."/>
            <person name="Kuwata A."/>
            <person name="Ogata H."/>
        </authorList>
    </citation>
    <scope>NUCLEOTIDE SEQUENCE [LARGE SCALE GENOMIC DNA]</scope>
</reference>
<organism evidence="8 9">
    <name type="scientific">Tetraparma gracilis</name>
    <dbReference type="NCBI Taxonomy" id="2962635"/>
    <lineage>
        <taxon>Eukaryota</taxon>
        <taxon>Sar</taxon>
        <taxon>Stramenopiles</taxon>
        <taxon>Ochrophyta</taxon>
        <taxon>Bolidophyceae</taxon>
        <taxon>Parmales</taxon>
        <taxon>Triparmaceae</taxon>
        <taxon>Tetraparma</taxon>
    </lineage>
</organism>
<gene>
    <name evidence="8" type="ORF">TeGR_g4667</name>
</gene>
<keyword evidence="9" id="KW-1185">Reference proteome</keyword>
<evidence type="ECO:0000313" key="8">
    <source>
        <dbReference type="EMBL" id="GMI25550.1"/>
    </source>
</evidence>
<comment type="similarity">
    <text evidence="2">Belongs to the mitochondrion-specific ribosomal protein mL43 family.</text>
</comment>
<proteinExistence type="inferred from homology"/>
<evidence type="ECO:0000256" key="3">
    <source>
        <dbReference type="ARBA" id="ARBA00022980"/>
    </source>
</evidence>